<keyword evidence="3" id="KW-0539">Nucleus</keyword>
<dbReference type="InterPro" id="IPR013970">
    <property type="entry name" value="Rfa2"/>
</dbReference>
<dbReference type="CDD" id="cd04479">
    <property type="entry name" value="RPA3"/>
    <property type="match status" value="1"/>
</dbReference>
<evidence type="ECO:0000313" key="5">
    <source>
        <dbReference type="Proteomes" id="UP001479436"/>
    </source>
</evidence>
<dbReference type="Gene3D" id="2.40.50.140">
    <property type="entry name" value="Nucleic acid-binding proteins"/>
    <property type="match status" value="1"/>
</dbReference>
<proteinExistence type="inferred from homology"/>
<dbReference type="EMBL" id="JASJQH010007614">
    <property type="protein sequence ID" value="KAK9703696.1"/>
    <property type="molecule type" value="Genomic_DNA"/>
</dbReference>
<evidence type="ECO:0000256" key="2">
    <source>
        <dbReference type="ARBA" id="ARBA00009761"/>
    </source>
</evidence>
<reference evidence="4 5" key="1">
    <citation type="submission" date="2023-04" db="EMBL/GenBank/DDBJ databases">
        <title>Genome of Basidiobolus ranarum AG-B5.</title>
        <authorList>
            <person name="Stajich J.E."/>
            <person name="Carter-House D."/>
            <person name="Gryganskyi A."/>
        </authorList>
    </citation>
    <scope>NUCLEOTIDE SEQUENCE [LARGE SCALE GENOMIC DNA]</scope>
    <source>
        <strain evidence="4 5">AG-B5</strain>
    </source>
</reference>
<evidence type="ECO:0000313" key="4">
    <source>
        <dbReference type="EMBL" id="KAK9703696.1"/>
    </source>
</evidence>
<dbReference type="InterPro" id="IPR012340">
    <property type="entry name" value="NA-bd_OB-fold"/>
</dbReference>
<organism evidence="4 5">
    <name type="scientific">Basidiobolus ranarum</name>
    <dbReference type="NCBI Taxonomy" id="34480"/>
    <lineage>
        <taxon>Eukaryota</taxon>
        <taxon>Fungi</taxon>
        <taxon>Fungi incertae sedis</taxon>
        <taxon>Zoopagomycota</taxon>
        <taxon>Entomophthoromycotina</taxon>
        <taxon>Basidiobolomycetes</taxon>
        <taxon>Basidiobolales</taxon>
        <taxon>Basidiobolaceae</taxon>
        <taxon>Basidiobolus</taxon>
    </lineage>
</organism>
<gene>
    <name evidence="4" type="ORF">K7432_010587</name>
</gene>
<comment type="similarity">
    <text evidence="2">Belongs to the replication factor A protein 3 family.</text>
</comment>
<dbReference type="PANTHER" id="PTHR15114:SF1">
    <property type="entry name" value="REPLICATION PROTEIN A 14 KDA SUBUNIT"/>
    <property type="match status" value="1"/>
</dbReference>
<accession>A0ABR2VW60</accession>
<dbReference type="Proteomes" id="UP001479436">
    <property type="component" value="Unassembled WGS sequence"/>
</dbReference>
<comment type="caution">
    <text evidence="4">The sequence shown here is derived from an EMBL/GenBank/DDBJ whole genome shotgun (WGS) entry which is preliminary data.</text>
</comment>
<dbReference type="SUPFAM" id="SSF50249">
    <property type="entry name" value="Nucleic acid-binding proteins"/>
    <property type="match status" value="1"/>
</dbReference>
<evidence type="ECO:0000256" key="3">
    <source>
        <dbReference type="ARBA" id="ARBA00023242"/>
    </source>
</evidence>
<dbReference type="Pfam" id="PF08661">
    <property type="entry name" value="Rep_fac-A_3"/>
    <property type="match status" value="1"/>
</dbReference>
<sequence length="103" mass="11578">MDKPTPRINSSMLSQYINTTVRIVGKVMQLQEPNALIESSDHGQISVSLNPGTTFTSQYVEIIGIVQQDLSVQELTSTSFGEDFDLDNYNSLVELTRKYTEIF</sequence>
<name>A0ABR2VW60_9FUNG</name>
<evidence type="ECO:0008006" key="6">
    <source>
        <dbReference type="Google" id="ProtNLM"/>
    </source>
</evidence>
<dbReference type="PANTHER" id="PTHR15114">
    <property type="entry name" value="REPLICATION PROTEIN A3"/>
    <property type="match status" value="1"/>
</dbReference>
<evidence type="ECO:0000256" key="1">
    <source>
        <dbReference type="ARBA" id="ARBA00004123"/>
    </source>
</evidence>
<keyword evidence="5" id="KW-1185">Reference proteome</keyword>
<protein>
    <recommendedName>
        <fullName evidence="6">Replication factor A protein 3</fullName>
    </recommendedName>
</protein>
<comment type="subcellular location">
    <subcellularLocation>
        <location evidence="1">Nucleus</location>
    </subcellularLocation>
</comment>